<comment type="caution">
    <text evidence="3">The sequence shown here is derived from an EMBL/GenBank/DDBJ whole genome shotgun (WGS) entry which is preliminary data.</text>
</comment>
<evidence type="ECO:0000313" key="3">
    <source>
        <dbReference type="EMBL" id="HJB30219.1"/>
    </source>
</evidence>
<gene>
    <name evidence="3" type="ORF">IAA06_15715</name>
</gene>
<organism evidence="3 4">
    <name type="scientific">Candidatus Blautia faecavium</name>
    <dbReference type="NCBI Taxonomy" id="2838487"/>
    <lineage>
        <taxon>Bacteria</taxon>
        <taxon>Bacillati</taxon>
        <taxon>Bacillota</taxon>
        <taxon>Clostridia</taxon>
        <taxon>Lachnospirales</taxon>
        <taxon>Lachnospiraceae</taxon>
        <taxon>Blautia</taxon>
    </lineage>
</organism>
<reference evidence="3" key="2">
    <citation type="submission" date="2021-04" db="EMBL/GenBank/DDBJ databases">
        <authorList>
            <person name="Gilroy R."/>
        </authorList>
    </citation>
    <scope>NUCLEOTIDE SEQUENCE</scope>
    <source>
        <strain evidence="3">ChiSjej1B19-5720</strain>
    </source>
</reference>
<dbReference type="CDD" id="cd07197">
    <property type="entry name" value="nitrilase"/>
    <property type="match status" value="1"/>
</dbReference>
<dbReference type="PANTHER" id="PTHR43674:SF16">
    <property type="entry name" value="CARBON-NITROGEN FAMILY, PUTATIVE (AFU_ORTHOLOGUE AFUA_5G02350)-RELATED"/>
    <property type="match status" value="1"/>
</dbReference>
<proteinExistence type="predicted"/>
<dbReference type="AlphaFoldDB" id="A0A9D2LWD1"/>
<dbReference type="InterPro" id="IPR003010">
    <property type="entry name" value="C-N_Hydrolase"/>
</dbReference>
<dbReference type="InterPro" id="IPR050345">
    <property type="entry name" value="Aliph_Amidase/BUP"/>
</dbReference>
<dbReference type="SUPFAM" id="SSF56317">
    <property type="entry name" value="Carbon-nitrogen hydrolase"/>
    <property type="match status" value="1"/>
</dbReference>
<dbReference type="PANTHER" id="PTHR43674">
    <property type="entry name" value="NITRILASE C965.09-RELATED"/>
    <property type="match status" value="1"/>
</dbReference>
<dbReference type="InterPro" id="IPR036526">
    <property type="entry name" value="C-N_Hydrolase_sf"/>
</dbReference>
<name>A0A9D2LWD1_9FIRM</name>
<dbReference type="Pfam" id="PF00795">
    <property type="entry name" value="CN_hydrolase"/>
    <property type="match status" value="1"/>
</dbReference>
<dbReference type="Proteomes" id="UP000823842">
    <property type="component" value="Unassembled WGS sequence"/>
</dbReference>
<dbReference type="PROSITE" id="PS50263">
    <property type="entry name" value="CN_HYDROLASE"/>
    <property type="match status" value="1"/>
</dbReference>
<dbReference type="Gene3D" id="3.60.110.10">
    <property type="entry name" value="Carbon-nitrogen hydrolase"/>
    <property type="match status" value="1"/>
</dbReference>
<feature type="domain" description="CN hydrolase" evidence="2">
    <location>
        <begin position="2"/>
        <end position="256"/>
    </location>
</feature>
<sequence length="292" mass="32926">MFTIALVQKKALPNQPQANLKLAVSSIKEAQRMGADLVLFPEMWSNGYAPPYESAFEDPFAPAFAQQRKNWLEQAIPLHGRYVKALQETAKACRIGVAATFLARTPGKPQNMAILIDRNGKILLQYAKVHTCDFSLEALLEGGREFKVCDFEGIRLGIMICYDREFPESARVLMLKGAEIILVPNACDMNPARLNQLSARAFENMTGIVMANYPGKGWGNSCAFSPIVFDENGYTDNTLLMADDCSQGIFLAEFNMEQIRKYRKNETWGNAYRKPYAYKPLLDTRIEDPFIR</sequence>
<keyword evidence="1 3" id="KW-0378">Hydrolase</keyword>
<protein>
    <submittedName>
        <fullName evidence="3">Carbon-nitrogen hydrolase family protein</fullName>
    </submittedName>
</protein>
<accession>A0A9D2LWD1</accession>
<dbReference type="EMBL" id="DWYZ01000302">
    <property type="protein sequence ID" value="HJB30219.1"/>
    <property type="molecule type" value="Genomic_DNA"/>
</dbReference>
<evidence type="ECO:0000256" key="1">
    <source>
        <dbReference type="ARBA" id="ARBA00022801"/>
    </source>
</evidence>
<evidence type="ECO:0000259" key="2">
    <source>
        <dbReference type="PROSITE" id="PS50263"/>
    </source>
</evidence>
<evidence type="ECO:0000313" key="4">
    <source>
        <dbReference type="Proteomes" id="UP000823842"/>
    </source>
</evidence>
<dbReference type="GO" id="GO:0016811">
    <property type="term" value="F:hydrolase activity, acting on carbon-nitrogen (but not peptide) bonds, in linear amides"/>
    <property type="evidence" value="ECO:0007669"/>
    <property type="project" value="TreeGrafter"/>
</dbReference>
<reference evidence="3" key="1">
    <citation type="journal article" date="2021" name="PeerJ">
        <title>Extensive microbial diversity within the chicken gut microbiome revealed by metagenomics and culture.</title>
        <authorList>
            <person name="Gilroy R."/>
            <person name="Ravi A."/>
            <person name="Getino M."/>
            <person name="Pursley I."/>
            <person name="Horton D.L."/>
            <person name="Alikhan N.F."/>
            <person name="Baker D."/>
            <person name="Gharbi K."/>
            <person name="Hall N."/>
            <person name="Watson M."/>
            <person name="Adriaenssens E.M."/>
            <person name="Foster-Nyarko E."/>
            <person name="Jarju S."/>
            <person name="Secka A."/>
            <person name="Antonio M."/>
            <person name="Oren A."/>
            <person name="Chaudhuri R.R."/>
            <person name="La Ragione R."/>
            <person name="Hildebrand F."/>
            <person name="Pallen M.J."/>
        </authorList>
    </citation>
    <scope>NUCLEOTIDE SEQUENCE</scope>
    <source>
        <strain evidence="3">ChiSjej1B19-5720</strain>
    </source>
</reference>